<proteinExistence type="predicted"/>
<sequence>MTEVQGSSYTNWAQGYPTNNDDHNCVIVDSDDGGITFKWKNVLCSAQYSFYENALCQNPTFDTDRIYHALDNTTTFERMKFSKLHKKH</sequence>
<evidence type="ECO:0000256" key="1">
    <source>
        <dbReference type="SAM" id="MobiDB-lite"/>
    </source>
</evidence>
<feature type="compositionally biased region" description="Polar residues" evidence="1">
    <location>
        <begin position="1"/>
        <end position="19"/>
    </location>
</feature>
<evidence type="ECO:0000313" key="2">
    <source>
        <dbReference type="Proteomes" id="UP000887540"/>
    </source>
</evidence>
<dbReference type="InterPro" id="IPR016187">
    <property type="entry name" value="CTDL_fold"/>
</dbReference>
<dbReference type="Gene3D" id="3.10.100.10">
    <property type="entry name" value="Mannose-Binding Protein A, subunit A"/>
    <property type="match status" value="1"/>
</dbReference>
<organism evidence="2 3">
    <name type="scientific">Acrobeloides nanus</name>
    <dbReference type="NCBI Taxonomy" id="290746"/>
    <lineage>
        <taxon>Eukaryota</taxon>
        <taxon>Metazoa</taxon>
        <taxon>Ecdysozoa</taxon>
        <taxon>Nematoda</taxon>
        <taxon>Chromadorea</taxon>
        <taxon>Rhabditida</taxon>
        <taxon>Tylenchina</taxon>
        <taxon>Cephalobomorpha</taxon>
        <taxon>Cephaloboidea</taxon>
        <taxon>Cephalobidae</taxon>
        <taxon>Acrobeloides</taxon>
    </lineage>
</organism>
<dbReference type="SUPFAM" id="SSF56436">
    <property type="entry name" value="C-type lectin-like"/>
    <property type="match status" value="1"/>
</dbReference>
<accession>A0A914DEC8</accession>
<dbReference type="InterPro" id="IPR016186">
    <property type="entry name" value="C-type_lectin-like/link_sf"/>
</dbReference>
<evidence type="ECO:0000313" key="3">
    <source>
        <dbReference type="WBParaSite" id="ACRNAN_scaffold231.g8078.t1"/>
    </source>
</evidence>
<dbReference type="CDD" id="cd00037">
    <property type="entry name" value="CLECT"/>
    <property type="match status" value="1"/>
</dbReference>
<name>A0A914DEC8_9BILA</name>
<protein>
    <submittedName>
        <fullName evidence="3">C-type lectin domain-containing protein</fullName>
    </submittedName>
</protein>
<dbReference type="AlphaFoldDB" id="A0A914DEC8"/>
<dbReference type="WBParaSite" id="ACRNAN_scaffold231.g8078.t1">
    <property type="protein sequence ID" value="ACRNAN_scaffold231.g8078.t1"/>
    <property type="gene ID" value="ACRNAN_scaffold231.g8078"/>
</dbReference>
<reference evidence="3" key="1">
    <citation type="submission" date="2022-11" db="UniProtKB">
        <authorList>
            <consortium name="WormBaseParasite"/>
        </authorList>
    </citation>
    <scope>IDENTIFICATION</scope>
</reference>
<feature type="region of interest" description="Disordered" evidence="1">
    <location>
        <begin position="1"/>
        <end position="20"/>
    </location>
</feature>
<keyword evidence="2" id="KW-1185">Reference proteome</keyword>
<dbReference type="Proteomes" id="UP000887540">
    <property type="component" value="Unplaced"/>
</dbReference>